<keyword evidence="2" id="KW-1133">Transmembrane helix</keyword>
<keyword evidence="2" id="KW-0812">Transmembrane</keyword>
<keyword evidence="4" id="KW-1185">Reference proteome</keyword>
<name>A0ABR1DP85_NECAM</name>
<dbReference type="Proteomes" id="UP001303046">
    <property type="component" value="Unassembled WGS sequence"/>
</dbReference>
<protein>
    <submittedName>
        <fullName evidence="3">Uncharacterized protein</fullName>
    </submittedName>
</protein>
<organism evidence="3 4">
    <name type="scientific">Necator americanus</name>
    <name type="common">Human hookworm</name>
    <dbReference type="NCBI Taxonomy" id="51031"/>
    <lineage>
        <taxon>Eukaryota</taxon>
        <taxon>Metazoa</taxon>
        <taxon>Ecdysozoa</taxon>
        <taxon>Nematoda</taxon>
        <taxon>Chromadorea</taxon>
        <taxon>Rhabditida</taxon>
        <taxon>Rhabditina</taxon>
        <taxon>Rhabditomorpha</taxon>
        <taxon>Strongyloidea</taxon>
        <taxon>Ancylostomatidae</taxon>
        <taxon>Bunostominae</taxon>
        <taxon>Necator</taxon>
    </lineage>
</organism>
<feature type="compositionally biased region" description="Low complexity" evidence="1">
    <location>
        <begin position="1"/>
        <end position="12"/>
    </location>
</feature>
<gene>
    <name evidence="3" type="primary">Necator_chrIV.g16885</name>
    <name evidence="3" type="ORF">RB195_003587</name>
</gene>
<evidence type="ECO:0000256" key="2">
    <source>
        <dbReference type="SAM" id="Phobius"/>
    </source>
</evidence>
<feature type="region of interest" description="Disordered" evidence="1">
    <location>
        <begin position="1"/>
        <end position="28"/>
    </location>
</feature>
<reference evidence="3 4" key="1">
    <citation type="submission" date="2023-08" db="EMBL/GenBank/DDBJ databases">
        <title>A Necator americanus chromosomal reference genome.</title>
        <authorList>
            <person name="Ilik V."/>
            <person name="Petrzelkova K.J."/>
            <person name="Pardy F."/>
            <person name="Fuh T."/>
            <person name="Niatou-Singa F.S."/>
            <person name="Gouil Q."/>
            <person name="Baker L."/>
            <person name="Ritchie M.E."/>
            <person name="Jex A.R."/>
            <person name="Gazzola D."/>
            <person name="Li H."/>
            <person name="Toshio Fujiwara R."/>
            <person name="Zhan B."/>
            <person name="Aroian R.V."/>
            <person name="Pafco B."/>
            <person name="Schwarz E.M."/>
        </authorList>
    </citation>
    <scope>NUCLEOTIDE SEQUENCE [LARGE SCALE GENOMIC DNA]</scope>
    <source>
        <strain evidence="3 4">Aroian</strain>
        <tissue evidence="3">Whole animal</tissue>
    </source>
</reference>
<proteinExistence type="predicted"/>
<feature type="transmembrane region" description="Helical" evidence="2">
    <location>
        <begin position="102"/>
        <end position="120"/>
    </location>
</feature>
<accession>A0ABR1DP85</accession>
<evidence type="ECO:0000313" key="4">
    <source>
        <dbReference type="Proteomes" id="UP001303046"/>
    </source>
</evidence>
<dbReference type="EMBL" id="JAVFWL010000004">
    <property type="protein sequence ID" value="KAK6752254.1"/>
    <property type="molecule type" value="Genomic_DNA"/>
</dbReference>
<sequence length="137" mass="15838">MSAQSQASSTSTVNSDKDRSSSSSGFQELQVVKKKVKSGQSVPTSENVNVDELMKALKVVRKAKERNIDLTTSMESLAMRSLKTRHKRRQRRKTSLWERWRWSIYVTLWITAFVYFLALLNRNTVCPYITDPKTTEF</sequence>
<evidence type="ECO:0000313" key="3">
    <source>
        <dbReference type="EMBL" id="KAK6752254.1"/>
    </source>
</evidence>
<keyword evidence="2" id="KW-0472">Membrane</keyword>
<evidence type="ECO:0000256" key="1">
    <source>
        <dbReference type="SAM" id="MobiDB-lite"/>
    </source>
</evidence>
<comment type="caution">
    <text evidence="3">The sequence shown here is derived from an EMBL/GenBank/DDBJ whole genome shotgun (WGS) entry which is preliminary data.</text>
</comment>